<dbReference type="EMBL" id="BMAO01016348">
    <property type="protein sequence ID" value="GFR07939.1"/>
    <property type="molecule type" value="Genomic_DNA"/>
</dbReference>
<evidence type="ECO:0000313" key="3">
    <source>
        <dbReference type="Proteomes" id="UP000887116"/>
    </source>
</evidence>
<gene>
    <name evidence="2" type="ORF">TNCT_210151</name>
</gene>
<feature type="compositionally biased region" description="Basic and acidic residues" evidence="1">
    <location>
        <begin position="63"/>
        <end position="92"/>
    </location>
</feature>
<comment type="caution">
    <text evidence="2">The sequence shown here is derived from an EMBL/GenBank/DDBJ whole genome shotgun (WGS) entry which is preliminary data.</text>
</comment>
<dbReference type="Proteomes" id="UP000887116">
    <property type="component" value="Unassembled WGS sequence"/>
</dbReference>
<organism evidence="2 3">
    <name type="scientific">Trichonephila clavata</name>
    <name type="common">Joro spider</name>
    <name type="synonym">Nephila clavata</name>
    <dbReference type="NCBI Taxonomy" id="2740835"/>
    <lineage>
        <taxon>Eukaryota</taxon>
        <taxon>Metazoa</taxon>
        <taxon>Ecdysozoa</taxon>
        <taxon>Arthropoda</taxon>
        <taxon>Chelicerata</taxon>
        <taxon>Arachnida</taxon>
        <taxon>Araneae</taxon>
        <taxon>Araneomorphae</taxon>
        <taxon>Entelegynae</taxon>
        <taxon>Araneoidea</taxon>
        <taxon>Nephilidae</taxon>
        <taxon>Trichonephila</taxon>
    </lineage>
</organism>
<proteinExistence type="predicted"/>
<protein>
    <submittedName>
        <fullName evidence="2">Uncharacterized protein</fullName>
    </submittedName>
</protein>
<name>A0A8X6HR04_TRICU</name>
<dbReference type="AlphaFoldDB" id="A0A8X6HR04"/>
<keyword evidence="3" id="KW-1185">Reference proteome</keyword>
<sequence>MENRDEAQNVEMEDFDASNLTDLQLCAQLDAYHKQILIFTARKGYIKRMMDIEAECSDDEDATETKQKLDEENASIDEKIAVLEANPKKRPADQLNRPTKMTTSDKKNPNSKSNEFKFPCKAVKVVIDLDTNAKIIETKNSFAAPPEQRCRGPLHLKFDR</sequence>
<feature type="region of interest" description="Disordered" evidence="1">
    <location>
        <begin position="56"/>
        <end position="115"/>
    </location>
</feature>
<evidence type="ECO:0000313" key="2">
    <source>
        <dbReference type="EMBL" id="GFR07939.1"/>
    </source>
</evidence>
<reference evidence="2" key="1">
    <citation type="submission" date="2020-07" db="EMBL/GenBank/DDBJ databases">
        <title>Multicomponent nature underlies the extraordinary mechanical properties of spider dragline silk.</title>
        <authorList>
            <person name="Kono N."/>
            <person name="Nakamura H."/>
            <person name="Mori M."/>
            <person name="Yoshida Y."/>
            <person name="Ohtoshi R."/>
            <person name="Malay A.D."/>
            <person name="Moran D.A.P."/>
            <person name="Tomita M."/>
            <person name="Numata K."/>
            <person name="Arakawa K."/>
        </authorList>
    </citation>
    <scope>NUCLEOTIDE SEQUENCE</scope>
</reference>
<accession>A0A8X6HR04</accession>
<evidence type="ECO:0000256" key="1">
    <source>
        <dbReference type="SAM" id="MobiDB-lite"/>
    </source>
</evidence>